<dbReference type="GO" id="GO:0080120">
    <property type="term" value="P:CAAX-box protein maturation"/>
    <property type="evidence" value="ECO:0007669"/>
    <property type="project" value="UniProtKB-ARBA"/>
</dbReference>
<dbReference type="GO" id="GO:0004175">
    <property type="term" value="F:endopeptidase activity"/>
    <property type="evidence" value="ECO:0007669"/>
    <property type="project" value="UniProtKB-ARBA"/>
</dbReference>
<evidence type="ECO:0000256" key="1">
    <source>
        <dbReference type="SAM" id="Phobius"/>
    </source>
</evidence>
<dbReference type="InterPro" id="IPR052710">
    <property type="entry name" value="CAAX_protease"/>
</dbReference>
<feature type="transmembrane region" description="Helical" evidence="1">
    <location>
        <begin position="212"/>
        <end position="232"/>
    </location>
</feature>
<dbReference type="AlphaFoldDB" id="A0A518EWY0"/>
<dbReference type="PANTHER" id="PTHR36435:SF1">
    <property type="entry name" value="CAAX AMINO TERMINAL PROTEASE FAMILY PROTEIN"/>
    <property type="match status" value="1"/>
</dbReference>
<feature type="transmembrane region" description="Helical" evidence="1">
    <location>
        <begin position="238"/>
        <end position="254"/>
    </location>
</feature>
<evidence type="ECO:0000313" key="4">
    <source>
        <dbReference type="Proteomes" id="UP000320390"/>
    </source>
</evidence>
<protein>
    <submittedName>
        <fullName evidence="3">CAAX amino terminal protease self-immunity</fullName>
    </submittedName>
</protein>
<evidence type="ECO:0000313" key="3">
    <source>
        <dbReference type="EMBL" id="QDV08600.1"/>
    </source>
</evidence>
<sequence>MAVSLLLQATDPSPLSVEQQLGYGGLLLVIGLVQIPVARFVAPRLLGKERQPARSFFWLDLPAVILAFLIAQLTIAAYLHWKHPDMSGLEDLGSVEALALTAAGFVLPCLYVLVAAGMRPNGWEALGVRARTPGYRLSFSTVRYLAGLPMFFGLALLSGALMTWLGEPGAQQDVAVLIRDGLADGPWGILLFAAVIVPLMEEILFRGFLLELVAGTFGTVAGVLVSSGAFAVLHGKEAALPIFGLAIILSLVKLRTRSLGACWFVHGLHNGGTTFLLWLSTLLPVQ</sequence>
<dbReference type="Proteomes" id="UP000320390">
    <property type="component" value="Chromosome"/>
</dbReference>
<gene>
    <name evidence="3" type="ORF">Poly30_41530</name>
</gene>
<feature type="transmembrane region" description="Helical" evidence="1">
    <location>
        <begin position="63"/>
        <end position="81"/>
    </location>
</feature>
<feature type="transmembrane region" description="Helical" evidence="1">
    <location>
        <begin position="185"/>
        <end position="205"/>
    </location>
</feature>
<reference evidence="3 4" key="1">
    <citation type="submission" date="2019-02" db="EMBL/GenBank/DDBJ databases">
        <title>Deep-cultivation of Planctomycetes and their phenomic and genomic characterization uncovers novel biology.</title>
        <authorList>
            <person name="Wiegand S."/>
            <person name="Jogler M."/>
            <person name="Boedeker C."/>
            <person name="Pinto D."/>
            <person name="Vollmers J."/>
            <person name="Rivas-Marin E."/>
            <person name="Kohn T."/>
            <person name="Peeters S.H."/>
            <person name="Heuer A."/>
            <person name="Rast P."/>
            <person name="Oberbeckmann S."/>
            <person name="Bunk B."/>
            <person name="Jeske O."/>
            <person name="Meyerdierks A."/>
            <person name="Storesund J.E."/>
            <person name="Kallscheuer N."/>
            <person name="Luecker S."/>
            <person name="Lage O.M."/>
            <person name="Pohl T."/>
            <person name="Merkel B.J."/>
            <person name="Hornburger P."/>
            <person name="Mueller R.-W."/>
            <person name="Bruemmer F."/>
            <person name="Labrenz M."/>
            <person name="Spormann A.M."/>
            <person name="Op den Camp H."/>
            <person name="Overmann J."/>
            <person name="Amann R."/>
            <person name="Jetten M.S.M."/>
            <person name="Mascher T."/>
            <person name="Medema M.H."/>
            <person name="Devos D.P."/>
            <person name="Kaster A.-K."/>
            <person name="Ovreas L."/>
            <person name="Rohde M."/>
            <person name="Galperin M.Y."/>
            <person name="Jogler C."/>
        </authorList>
    </citation>
    <scope>NUCLEOTIDE SEQUENCE [LARGE SCALE GENOMIC DNA]</scope>
    <source>
        <strain evidence="3 4">Poly30</strain>
    </source>
</reference>
<dbReference type="PANTHER" id="PTHR36435">
    <property type="entry name" value="SLR1288 PROTEIN"/>
    <property type="match status" value="1"/>
</dbReference>
<proteinExistence type="predicted"/>
<feature type="transmembrane region" description="Helical" evidence="1">
    <location>
        <begin position="20"/>
        <end position="42"/>
    </location>
</feature>
<dbReference type="GO" id="GO:0006508">
    <property type="term" value="P:proteolysis"/>
    <property type="evidence" value="ECO:0007669"/>
    <property type="project" value="UniProtKB-KW"/>
</dbReference>
<keyword evidence="3" id="KW-0378">Hydrolase</keyword>
<dbReference type="Pfam" id="PF02517">
    <property type="entry name" value="Rce1-like"/>
    <property type="match status" value="1"/>
</dbReference>
<name>A0A518EWY0_9BACT</name>
<feature type="transmembrane region" description="Helical" evidence="1">
    <location>
        <begin position="261"/>
        <end position="283"/>
    </location>
</feature>
<feature type="transmembrane region" description="Helical" evidence="1">
    <location>
        <begin position="144"/>
        <end position="165"/>
    </location>
</feature>
<keyword evidence="3" id="KW-0645">Protease</keyword>
<organism evidence="3 4">
    <name type="scientific">Saltatorellus ferox</name>
    <dbReference type="NCBI Taxonomy" id="2528018"/>
    <lineage>
        <taxon>Bacteria</taxon>
        <taxon>Pseudomonadati</taxon>
        <taxon>Planctomycetota</taxon>
        <taxon>Planctomycetia</taxon>
        <taxon>Planctomycetia incertae sedis</taxon>
        <taxon>Saltatorellus</taxon>
    </lineage>
</organism>
<feature type="transmembrane region" description="Helical" evidence="1">
    <location>
        <begin position="93"/>
        <end position="114"/>
    </location>
</feature>
<keyword evidence="1" id="KW-0812">Transmembrane</keyword>
<keyword evidence="1" id="KW-0472">Membrane</keyword>
<feature type="domain" description="CAAX prenyl protease 2/Lysostaphin resistance protein A-like" evidence="2">
    <location>
        <begin position="186"/>
        <end position="270"/>
    </location>
</feature>
<dbReference type="InterPro" id="IPR003675">
    <property type="entry name" value="Rce1/LyrA-like_dom"/>
</dbReference>
<keyword evidence="1" id="KW-1133">Transmembrane helix</keyword>
<keyword evidence="4" id="KW-1185">Reference proteome</keyword>
<evidence type="ECO:0000259" key="2">
    <source>
        <dbReference type="Pfam" id="PF02517"/>
    </source>
</evidence>
<dbReference type="EMBL" id="CP036434">
    <property type="protein sequence ID" value="QDV08600.1"/>
    <property type="molecule type" value="Genomic_DNA"/>
</dbReference>
<accession>A0A518EWY0</accession>